<dbReference type="Proteomes" id="UP000681035">
    <property type="component" value="Chromosome"/>
</dbReference>
<dbReference type="InterPro" id="IPR050873">
    <property type="entry name" value="V-ATPase_V0D/AC39_subunit"/>
</dbReference>
<dbReference type="KEGG" id="vcop:MM50RIKEN_12440"/>
<dbReference type="InterPro" id="IPR036079">
    <property type="entry name" value="ATPase_csu/dsu_sf"/>
</dbReference>
<evidence type="ECO:0000256" key="2">
    <source>
        <dbReference type="ARBA" id="ARBA00022448"/>
    </source>
</evidence>
<dbReference type="InterPro" id="IPR002843">
    <property type="entry name" value="ATPase_V0-cplx_csu/dsu"/>
</dbReference>
<dbReference type="GO" id="GO:0046961">
    <property type="term" value="F:proton-transporting ATPase activity, rotational mechanism"/>
    <property type="evidence" value="ECO:0007669"/>
    <property type="project" value="InterPro"/>
</dbReference>
<dbReference type="PANTHER" id="PTHR38682">
    <property type="entry name" value="V-TYPE ATP SYNTHASE SUBUNIT C"/>
    <property type="match status" value="1"/>
</dbReference>
<evidence type="ECO:0000256" key="1">
    <source>
        <dbReference type="ARBA" id="ARBA00006709"/>
    </source>
</evidence>
<keyword evidence="5" id="KW-1185">Reference proteome</keyword>
<comment type="similarity">
    <text evidence="1">Belongs to the V-ATPase V0D/AC39 subunit family.</text>
</comment>
<name>A0A810Q7M4_9FIRM</name>
<proteinExistence type="inferred from homology"/>
<dbReference type="Gene3D" id="1.10.132.50">
    <property type="entry name" value="ATP synthase (C/AC39) subunit, domain 3"/>
    <property type="match status" value="1"/>
</dbReference>
<accession>A0A810Q7M4</accession>
<keyword evidence="3" id="KW-0406">Ion transport</keyword>
<organism evidence="4 5">
    <name type="scientific">Vescimonas coprocola</name>
    <dbReference type="NCBI Taxonomy" id="2714355"/>
    <lineage>
        <taxon>Bacteria</taxon>
        <taxon>Bacillati</taxon>
        <taxon>Bacillota</taxon>
        <taxon>Clostridia</taxon>
        <taxon>Eubacteriales</taxon>
        <taxon>Oscillospiraceae</taxon>
        <taxon>Vescimonas</taxon>
    </lineage>
</organism>
<dbReference type="AlphaFoldDB" id="A0A810Q7M4"/>
<gene>
    <name evidence="4" type="primary">atpC</name>
    <name evidence="4" type="ORF">MM50RIKEN_12440</name>
</gene>
<dbReference type="Gene3D" id="1.20.1690.10">
    <property type="entry name" value="V-type ATP synthase subunit C domain"/>
    <property type="match status" value="2"/>
</dbReference>
<dbReference type="InterPro" id="IPR044911">
    <property type="entry name" value="V-type_ATPase_csu/dsu_dom_3"/>
</dbReference>
<dbReference type="SUPFAM" id="SSF103486">
    <property type="entry name" value="V-type ATP synthase subunit C"/>
    <property type="match status" value="1"/>
</dbReference>
<dbReference type="Pfam" id="PF01992">
    <property type="entry name" value="vATP-synt_AC39"/>
    <property type="match status" value="1"/>
</dbReference>
<dbReference type="RefSeq" id="WP_213540283.1">
    <property type="nucleotide sequence ID" value="NZ_AP023418.1"/>
</dbReference>
<evidence type="ECO:0000256" key="3">
    <source>
        <dbReference type="ARBA" id="ARBA00023065"/>
    </source>
</evidence>
<dbReference type="InterPro" id="IPR035067">
    <property type="entry name" value="V-type_ATPase_csu/dsu"/>
</dbReference>
<sequence length="331" mass="36766">MTKKYHDTEYLYLSACIHSWETRLLTPERREQLLSAPTDRDAARVLEEMGWPAFDPESEAALDQAVGRRREELFARLGKDMPDARILDVFRLPTDYHNLKVLVKSRGEDCRRLLMAGGRWDPEQLLSDYRQRELRDFLPAETAQAVQQARQALAETGNGQECDLVLDGTCFRELTRLADAVDCPALTDYLRTRIDGVNLCSAVRAHRLRKGPDFLHKVLLEGGSVPPTALEEAAPADLRELYAATPLREAAGLAEGICAGGGSMTALEKQCDNAVLRLAAKARRTPFGVETALGYLIAAEAELTAVRTIMTGRRAGLSADAIRERLRDIYG</sequence>
<dbReference type="EMBL" id="AP023418">
    <property type="protein sequence ID" value="BCK81481.1"/>
    <property type="molecule type" value="Genomic_DNA"/>
</dbReference>
<reference evidence="4" key="1">
    <citation type="submission" date="2020-09" db="EMBL/GenBank/DDBJ databases">
        <title>New species isolated from human feces.</title>
        <authorList>
            <person name="Kitahara M."/>
            <person name="Shigeno Y."/>
            <person name="Shime M."/>
            <person name="Matsumoto Y."/>
            <person name="Nakamura S."/>
            <person name="Motooka D."/>
            <person name="Fukuoka S."/>
            <person name="Nishikawa H."/>
            <person name="Benno Y."/>
        </authorList>
    </citation>
    <scope>NUCLEOTIDE SEQUENCE</scope>
    <source>
        <strain evidence="4">MM50</strain>
    </source>
</reference>
<protein>
    <submittedName>
        <fullName evidence="4">ATP synthase subunit C</fullName>
    </submittedName>
</protein>
<evidence type="ECO:0000313" key="5">
    <source>
        <dbReference type="Proteomes" id="UP000681035"/>
    </source>
</evidence>
<dbReference type="PANTHER" id="PTHR38682:SF1">
    <property type="entry name" value="V-TYPE ATP SYNTHASE SUBUNIT C"/>
    <property type="match status" value="1"/>
</dbReference>
<keyword evidence="2" id="KW-0813">Transport</keyword>
<evidence type="ECO:0000313" key="4">
    <source>
        <dbReference type="EMBL" id="BCK81481.1"/>
    </source>
</evidence>